<dbReference type="AlphaFoldDB" id="E3HME3"/>
<dbReference type="Proteomes" id="UP000006876">
    <property type="component" value="Chromosome"/>
</dbReference>
<keyword evidence="2" id="KW-0808">Transferase</keyword>
<dbReference type="Pfam" id="PF03417">
    <property type="entry name" value="AAT"/>
    <property type="match status" value="1"/>
</dbReference>
<dbReference type="Gene3D" id="3.60.60.10">
    <property type="entry name" value="Penicillin V Acylase, Chain A"/>
    <property type="match status" value="1"/>
</dbReference>
<dbReference type="KEGG" id="axy:AXYL_03701"/>
<dbReference type="eggNOG" id="COG4927">
    <property type="taxonomic scope" value="Bacteria"/>
</dbReference>
<dbReference type="PANTHER" id="PTHR34180">
    <property type="entry name" value="PEPTIDASE C45"/>
    <property type="match status" value="1"/>
</dbReference>
<protein>
    <submittedName>
        <fullName evidence="2">Acyl-coenzyme A:6-aminopenicillanic acid acyl-transferase family protein 4</fullName>
    </submittedName>
</protein>
<name>E3HME3_ACHXA</name>
<evidence type="ECO:0000313" key="2">
    <source>
        <dbReference type="EMBL" id="ADP17021.1"/>
    </source>
</evidence>
<sequence>MTAAAFFPLVEVSGAPYERGLQHGRLAGGRVRRSADIYARALQQFRYSPADLQRLIARFSRAVEDFEPDYLEEMRGIAEGAGVSFEDVLMINARTEIVAQARRAHLAAGAAPQSDECTGAAILPERSANGNFLQGQNWDNRQDCADTIIILRVLRDDGPDVLTFVEAGGLARYGMNSAGLTLNGNGMSSSRDYLQDGVPLPLVRRKALEQEHYALALQVVTGTPKACSCNLILGTQLGLALSLECAPDETFLVYPEDGLLVHANHWTSAVALGKLQETGIASSPESLYRDQRVRQSLSAAGRKLGVQDLKTAFADTHATPFSVCRPGRVSAQGYASCTTATLIMEPAAGVLEVARLPWQGAAYARYGVARGSSPSY</sequence>
<feature type="domain" description="Peptidase C45 hydrolase" evidence="1">
    <location>
        <begin position="129"/>
        <end position="329"/>
    </location>
</feature>
<dbReference type="PATRIC" id="fig|762376.5.peg.3725"/>
<organism evidence="2 3">
    <name type="scientific">Achromobacter xylosoxidans (strain A8)</name>
    <dbReference type="NCBI Taxonomy" id="762376"/>
    <lineage>
        <taxon>Bacteria</taxon>
        <taxon>Pseudomonadati</taxon>
        <taxon>Pseudomonadota</taxon>
        <taxon>Betaproteobacteria</taxon>
        <taxon>Burkholderiales</taxon>
        <taxon>Alcaligenaceae</taxon>
        <taxon>Achromobacter</taxon>
    </lineage>
</organism>
<evidence type="ECO:0000259" key="1">
    <source>
        <dbReference type="Pfam" id="PF03417"/>
    </source>
</evidence>
<dbReference type="HOGENOM" id="CLU_037787_0_1_4"/>
<dbReference type="PANTHER" id="PTHR34180:SF1">
    <property type="entry name" value="BETA-ALANYL-DOPAMINE_CARCININE HYDROLASE"/>
    <property type="match status" value="1"/>
</dbReference>
<dbReference type="Gene3D" id="1.10.10.2120">
    <property type="match status" value="1"/>
</dbReference>
<dbReference type="InterPro" id="IPR047794">
    <property type="entry name" value="C45_proenzyme-like"/>
</dbReference>
<reference evidence="2 3" key="1">
    <citation type="journal article" date="2011" name="J. Bacteriol.">
        <title>Complete genome sequence of the haloaromatic acid-degrading bacterium Achromobacter xylosoxidans A8.</title>
        <authorList>
            <person name="Strnad H."/>
            <person name="Ridl J."/>
            <person name="Paces J."/>
            <person name="Kolar M."/>
            <person name="Vlcek C."/>
            <person name="Paces V."/>
        </authorList>
    </citation>
    <scope>NUCLEOTIDE SEQUENCE [LARGE SCALE GENOMIC DNA]</scope>
    <source>
        <strain evidence="2 3">A8</strain>
    </source>
</reference>
<dbReference type="EMBL" id="CP002287">
    <property type="protein sequence ID" value="ADP17021.1"/>
    <property type="molecule type" value="Genomic_DNA"/>
</dbReference>
<dbReference type="InterPro" id="IPR047801">
    <property type="entry name" value="Peptidase_C45"/>
</dbReference>
<dbReference type="GO" id="GO:0016740">
    <property type="term" value="F:transferase activity"/>
    <property type="evidence" value="ECO:0007669"/>
    <property type="project" value="UniProtKB-KW"/>
</dbReference>
<dbReference type="OrthoDB" id="2910336at2"/>
<dbReference type="NCBIfam" id="NF040521">
    <property type="entry name" value="C45_proenzyme"/>
    <property type="match status" value="1"/>
</dbReference>
<evidence type="ECO:0000313" key="3">
    <source>
        <dbReference type="Proteomes" id="UP000006876"/>
    </source>
</evidence>
<gene>
    <name evidence="2" type="ordered locus">AXYL_03701</name>
</gene>
<accession>E3HME3</accession>
<dbReference type="RefSeq" id="WP_013394335.1">
    <property type="nucleotide sequence ID" value="NC_014640.1"/>
</dbReference>
<proteinExistence type="predicted"/>
<dbReference type="STRING" id="762376.AXYL_03701"/>
<dbReference type="InterPro" id="IPR005079">
    <property type="entry name" value="Peptidase_C45_hydrolase"/>
</dbReference>